<keyword evidence="2" id="KW-0472">Membrane</keyword>
<accession>A0A835PYM5</accession>
<evidence type="ECO:0000313" key="4">
    <source>
        <dbReference type="Proteomes" id="UP000639772"/>
    </source>
</evidence>
<evidence type="ECO:0000313" key="3">
    <source>
        <dbReference type="EMBL" id="KAG0462274.1"/>
    </source>
</evidence>
<gene>
    <name evidence="3" type="ORF">HPP92_020750</name>
</gene>
<feature type="region of interest" description="Disordered" evidence="1">
    <location>
        <begin position="1"/>
        <end position="26"/>
    </location>
</feature>
<keyword evidence="2" id="KW-1133">Transmembrane helix</keyword>
<feature type="compositionally biased region" description="Polar residues" evidence="1">
    <location>
        <begin position="13"/>
        <end position="25"/>
    </location>
</feature>
<evidence type="ECO:0000256" key="2">
    <source>
        <dbReference type="SAM" id="Phobius"/>
    </source>
</evidence>
<protein>
    <submittedName>
        <fullName evidence="3">Uncharacterized protein</fullName>
    </submittedName>
</protein>
<dbReference type="AlphaFoldDB" id="A0A835PYM5"/>
<sequence length="85" mass="9511">MEGLKLGLRSKPQESTPDNLSSNLNGLPPDQARIFIRTGSRHVVSLWTCSKLCAISFAVGIFVGFTLKRRLRQWAGKLLKKLKDD</sequence>
<dbReference type="Proteomes" id="UP000639772">
    <property type="component" value="Chromosome 11"/>
</dbReference>
<keyword evidence="2" id="KW-0812">Transmembrane</keyword>
<proteinExistence type="predicted"/>
<evidence type="ECO:0000256" key="1">
    <source>
        <dbReference type="SAM" id="MobiDB-lite"/>
    </source>
</evidence>
<reference evidence="3 4" key="1">
    <citation type="journal article" date="2020" name="Nat. Food">
        <title>A phased Vanilla planifolia genome enables genetic improvement of flavour and production.</title>
        <authorList>
            <person name="Hasing T."/>
            <person name="Tang H."/>
            <person name="Brym M."/>
            <person name="Khazi F."/>
            <person name="Huang T."/>
            <person name="Chambers A.H."/>
        </authorList>
    </citation>
    <scope>NUCLEOTIDE SEQUENCE [LARGE SCALE GENOMIC DNA]</scope>
    <source>
        <tissue evidence="3">Leaf</tissue>
    </source>
</reference>
<organism evidence="3 4">
    <name type="scientific">Vanilla planifolia</name>
    <name type="common">Vanilla</name>
    <dbReference type="NCBI Taxonomy" id="51239"/>
    <lineage>
        <taxon>Eukaryota</taxon>
        <taxon>Viridiplantae</taxon>
        <taxon>Streptophyta</taxon>
        <taxon>Embryophyta</taxon>
        <taxon>Tracheophyta</taxon>
        <taxon>Spermatophyta</taxon>
        <taxon>Magnoliopsida</taxon>
        <taxon>Liliopsida</taxon>
        <taxon>Asparagales</taxon>
        <taxon>Orchidaceae</taxon>
        <taxon>Vanilloideae</taxon>
        <taxon>Vanilleae</taxon>
        <taxon>Vanilla</taxon>
    </lineage>
</organism>
<comment type="caution">
    <text evidence="3">The sequence shown here is derived from an EMBL/GenBank/DDBJ whole genome shotgun (WGS) entry which is preliminary data.</text>
</comment>
<dbReference type="OrthoDB" id="1726667at2759"/>
<dbReference type="EMBL" id="JADCNM010000011">
    <property type="protein sequence ID" value="KAG0462274.1"/>
    <property type="molecule type" value="Genomic_DNA"/>
</dbReference>
<name>A0A835PYM5_VANPL</name>
<feature type="transmembrane region" description="Helical" evidence="2">
    <location>
        <begin position="44"/>
        <end position="67"/>
    </location>
</feature>